<comment type="cofactor">
    <cofactor evidence="1">
        <name>Fe cation</name>
        <dbReference type="ChEBI" id="CHEBI:24875"/>
    </cofactor>
</comment>
<feature type="transmembrane region" description="Helical" evidence="14">
    <location>
        <begin position="327"/>
        <end position="348"/>
    </location>
</feature>
<comment type="subcellular location">
    <subcellularLocation>
        <location evidence="2">Endoplasmic reticulum membrane</location>
        <topology evidence="2">Multi-pass membrane protein</topology>
    </subcellularLocation>
</comment>
<name>A0AAV2QL69_MEGNR</name>
<dbReference type="Pfam" id="PF24858">
    <property type="entry name" value="AGMP_C"/>
    <property type="match status" value="1"/>
</dbReference>
<dbReference type="GO" id="GO:0005506">
    <property type="term" value="F:iron ion binding"/>
    <property type="evidence" value="ECO:0007669"/>
    <property type="project" value="InterPro"/>
</dbReference>
<dbReference type="Pfam" id="PF04116">
    <property type="entry name" value="FA_hydroxylase"/>
    <property type="match status" value="1"/>
</dbReference>
<proteinExistence type="inferred from homology"/>
<feature type="non-terminal residue" evidence="17">
    <location>
        <position position="443"/>
    </location>
</feature>
<dbReference type="GO" id="GO:0008610">
    <property type="term" value="P:lipid biosynthetic process"/>
    <property type="evidence" value="ECO:0007669"/>
    <property type="project" value="InterPro"/>
</dbReference>
<keyword evidence="4" id="KW-0256">Endoplasmic reticulum</keyword>
<evidence type="ECO:0000256" key="7">
    <source>
        <dbReference type="ARBA" id="ARBA00023004"/>
    </source>
</evidence>
<comment type="caution">
    <text evidence="17">The sequence shown here is derived from an EMBL/GenBank/DDBJ whole genome shotgun (WGS) entry which is preliminary data.</text>
</comment>
<dbReference type="GO" id="GO:0050479">
    <property type="term" value="F:glyceryl-ether monooxygenase activity"/>
    <property type="evidence" value="ECO:0007669"/>
    <property type="project" value="UniProtKB-EC"/>
</dbReference>
<keyword evidence="7" id="KW-0408">Iron</keyword>
<evidence type="ECO:0000256" key="2">
    <source>
        <dbReference type="ARBA" id="ARBA00004477"/>
    </source>
</evidence>
<keyword evidence="3 14" id="KW-0812">Transmembrane</keyword>
<comment type="similarity">
    <text evidence="10">Belongs to the sterol desaturase family. TMEM195 subfamily.</text>
</comment>
<evidence type="ECO:0000256" key="4">
    <source>
        <dbReference type="ARBA" id="ARBA00022824"/>
    </source>
</evidence>
<evidence type="ECO:0000256" key="8">
    <source>
        <dbReference type="ARBA" id="ARBA00023098"/>
    </source>
</evidence>
<evidence type="ECO:0000259" key="16">
    <source>
        <dbReference type="Pfam" id="PF24858"/>
    </source>
</evidence>
<dbReference type="InterPro" id="IPR056853">
    <property type="entry name" value="AGMP_C"/>
</dbReference>
<gene>
    <name evidence="17" type="ORF">MNOR_LOCUS12679</name>
</gene>
<comment type="catalytic activity">
    <reaction evidence="13">
        <text>1-O-(1,2-saturated-alkyl)-sn-glycerol + (6R)-L-erythro-5,6,7,8-tetrahydrobiopterin + O2 = a 1-(1-hydroxyalkyl)-sn-glycerol + (6R)-L-erythro-6,7-dihydrobiopterin + H2O</text>
        <dbReference type="Rhea" id="RHEA:36255"/>
        <dbReference type="ChEBI" id="CHEBI:15377"/>
        <dbReference type="ChEBI" id="CHEBI:15379"/>
        <dbReference type="ChEBI" id="CHEBI:43120"/>
        <dbReference type="ChEBI" id="CHEBI:59560"/>
        <dbReference type="ChEBI" id="CHEBI:73418"/>
        <dbReference type="ChEBI" id="CHEBI:83957"/>
        <dbReference type="EC" id="1.14.16.5"/>
    </reaction>
</comment>
<evidence type="ECO:0000256" key="14">
    <source>
        <dbReference type="SAM" id="Phobius"/>
    </source>
</evidence>
<evidence type="ECO:0000256" key="3">
    <source>
        <dbReference type="ARBA" id="ARBA00022692"/>
    </source>
</evidence>
<evidence type="ECO:0000256" key="12">
    <source>
        <dbReference type="ARBA" id="ARBA00040992"/>
    </source>
</evidence>
<dbReference type="InterPro" id="IPR006694">
    <property type="entry name" value="Fatty_acid_hydroxylase"/>
</dbReference>
<evidence type="ECO:0000256" key="11">
    <source>
        <dbReference type="ARBA" id="ARBA00039026"/>
    </source>
</evidence>
<dbReference type="EC" id="1.14.16.5" evidence="11"/>
<evidence type="ECO:0000259" key="15">
    <source>
        <dbReference type="Pfam" id="PF04116"/>
    </source>
</evidence>
<evidence type="ECO:0000256" key="6">
    <source>
        <dbReference type="ARBA" id="ARBA00023002"/>
    </source>
</evidence>
<dbReference type="EMBL" id="CAXKWB010007006">
    <property type="protein sequence ID" value="CAL4085430.1"/>
    <property type="molecule type" value="Genomic_DNA"/>
</dbReference>
<keyword evidence="8" id="KW-0443">Lipid metabolism</keyword>
<dbReference type="InterPro" id="IPR051689">
    <property type="entry name" value="Sterol_desaturase/TMEM195"/>
</dbReference>
<dbReference type="PANTHER" id="PTHR21624">
    <property type="entry name" value="STEROL DESATURASE-RELATED PROTEIN"/>
    <property type="match status" value="1"/>
</dbReference>
<evidence type="ECO:0000256" key="9">
    <source>
        <dbReference type="ARBA" id="ARBA00023136"/>
    </source>
</evidence>
<feature type="domain" description="Alkylglycerol monooxygenase C-terminal" evidence="16">
    <location>
        <begin position="330"/>
        <end position="405"/>
    </location>
</feature>
<accession>A0AAV2QL69</accession>
<keyword evidence="6" id="KW-0560">Oxidoreductase</keyword>
<dbReference type="Proteomes" id="UP001497623">
    <property type="component" value="Unassembled WGS sequence"/>
</dbReference>
<sequence length="443" mass="50946">MASAIAENVGRFFYVVNPNTTTFESLEEVPNYVNDAIPFFAIFVILEWAIIWLKGEGSFRVGDSITSNAHGIVMETAKLATKGIELIGYQWLYDHRFLELNWDSPVTWWTAALGADFAYYWFHRGVHEVNIAWASHQVHHSSEDYNLTTALRQSIFQKYFSIGFYQPLALLGVPLPALLVHNQFNLLYQFWIHTEIVDKCGPLEWIFNTPSHHRVHHGSNKWCLDKNYAGVLIIWDRMFGTFEPERDDEAIVYGLVDQPQSFNATWLQVIYFRDVFRKMSKMESVGDKLRALFYGPGWTPGAPRLGDLSGLPDKWPQRPKYDPQLSVWQQIYIIVHYIVVVVVFQVLVQKLGEFSYLTALLFMVFIFISIGTIGGMFDGWWWAPMLEAARCIAYIAYARSTTVTGMPELDTILMAYMALSTIIWTAQSLNVVQAWATNEKKSL</sequence>
<dbReference type="AlphaFoldDB" id="A0AAV2QL69"/>
<protein>
    <recommendedName>
        <fullName evidence="12">Alkylglycerol monooxygenase</fullName>
        <ecNumber evidence="11">1.14.16.5</ecNumber>
    </recommendedName>
</protein>
<reference evidence="17 18" key="1">
    <citation type="submission" date="2024-05" db="EMBL/GenBank/DDBJ databases">
        <authorList>
            <person name="Wallberg A."/>
        </authorList>
    </citation>
    <scope>NUCLEOTIDE SEQUENCE [LARGE SCALE GENOMIC DNA]</scope>
</reference>
<keyword evidence="5 14" id="KW-1133">Transmembrane helix</keyword>
<keyword evidence="9 14" id="KW-0472">Membrane</keyword>
<dbReference type="GO" id="GO:0006643">
    <property type="term" value="P:membrane lipid metabolic process"/>
    <property type="evidence" value="ECO:0007669"/>
    <property type="project" value="TreeGrafter"/>
</dbReference>
<organism evidence="17 18">
    <name type="scientific">Meganyctiphanes norvegica</name>
    <name type="common">Northern krill</name>
    <name type="synonym">Thysanopoda norvegica</name>
    <dbReference type="NCBI Taxonomy" id="48144"/>
    <lineage>
        <taxon>Eukaryota</taxon>
        <taxon>Metazoa</taxon>
        <taxon>Ecdysozoa</taxon>
        <taxon>Arthropoda</taxon>
        <taxon>Crustacea</taxon>
        <taxon>Multicrustacea</taxon>
        <taxon>Malacostraca</taxon>
        <taxon>Eumalacostraca</taxon>
        <taxon>Eucarida</taxon>
        <taxon>Euphausiacea</taxon>
        <taxon>Euphausiidae</taxon>
        <taxon>Meganyctiphanes</taxon>
    </lineage>
</organism>
<feature type="domain" description="Fatty acid hydroxylase" evidence="15">
    <location>
        <begin position="110"/>
        <end position="241"/>
    </location>
</feature>
<dbReference type="GO" id="GO:0005789">
    <property type="term" value="C:endoplasmic reticulum membrane"/>
    <property type="evidence" value="ECO:0007669"/>
    <property type="project" value="UniProtKB-SubCell"/>
</dbReference>
<evidence type="ECO:0000256" key="5">
    <source>
        <dbReference type="ARBA" id="ARBA00022989"/>
    </source>
</evidence>
<evidence type="ECO:0000256" key="1">
    <source>
        <dbReference type="ARBA" id="ARBA00001962"/>
    </source>
</evidence>
<evidence type="ECO:0000256" key="13">
    <source>
        <dbReference type="ARBA" id="ARBA00047556"/>
    </source>
</evidence>
<feature type="transmembrane region" description="Helical" evidence="14">
    <location>
        <begin position="354"/>
        <end position="377"/>
    </location>
</feature>
<evidence type="ECO:0000256" key="10">
    <source>
        <dbReference type="ARBA" id="ARBA00038190"/>
    </source>
</evidence>
<evidence type="ECO:0000313" key="18">
    <source>
        <dbReference type="Proteomes" id="UP001497623"/>
    </source>
</evidence>
<evidence type="ECO:0000313" key="17">
    <source>
        <dbReference type="EMBL" id="CAL4085430.1"/>
    </source>
</evidence>
<keyword evidence="18" id="KW-1185">Reference proteome</keyword>
<dbReference type="PANTHER" id="PTHR21624:SF1">
    <property type="entry name" value="ALKYLGLYCEROL MONOOXYGENASE"/>
    <property type="match status" value="1"/>
</dbReference>